<evidence type="ECO:0000259" key="6">
    <source>
        <dbReference type="PROSITE" id="PS50977"/>
    </source>
</evidence>
<keyword evidence="3" id="KW-0804">Transcription</keyword>
<dbReference type="GO" id="GO:0003700">
    <property type="term" value="F:DNA-binding transcription factor activity"/>
    <property type="evidence" value="ECO:0007669"/>
    <property type="project" value="TreeGrafter"/>
</dbReference>
<organism evidence="7 8">
    <name type="scientific">Nonomuraea dietziae</name>
    <dbReference type="NCBI Taxonomy" id="65515"/>
    <lineage>
        <taxon>Bacteria</taxon>
        <taxon>Bacillati</taxon>
        <taxon>Actinomycetota</taxon>
        <taxon>Actinomycetes</taxon>
        <taxon>Streptosporangiales</taxon>
        <taxon>Streptosporangiaceae</taxon>
        <taxon>Nonomuraea</taxon>
    </lineage>
</organism>
<dbReference type="PANTHER" id="PTHR30055:SF148">
    <property type="entry name" value="TETR-FAMILY TRANSCRIPTIONAL REGULATOR"/>
    <property type="match status" value="1"/>
</dbReference>
<reference evidence="7 8" key="1">
    <citation type="submission" date="2020-08" db="EMBL/GenBank/DDBJ databases">
        <title>Sequencing the genomes of 1000 actinobacteria strains.</title>
        <authorList>
            <person name="Klenk H.-P."/>
        </authorList>
    </citation>
    <scope>NUCLEOTIDE SEQUENCE [LARGE SCALE GENOMIC DNA]</scope>
    <source>
        <strain evidence="7 8">DSM 44320</strain>
    </source>
</reference>
<dbReference type="RefSeq" id="WP_183649683.1">
    <property type="nucleotide sequence ID" value="NZ_JACIBV010000001.1"/>
</dbReference>
<evidence type="ECO:0000256" key="1">
    <source>
        <dbReference type="ARBA" id="ARBA00023015"/>
    </source>
</evidence>
<evidence type="ECO:0000313" key="8">
    <source>
        <dbReference type="Proteomes" id="UP000579945"/>
    </source>
</evidence>
<evidence type="ECO:0000313" key="7">
    <source>
        <dbReference type="EMBL" id="MBB3728140.1"/>
    </source>
</evidence>
<keyword evidence="1" id="KW-0805">Transcription regulation</keyword>
<proteinExistence type="predicted"/>
<protein>
    <submittedName>
        <fullName evidence="7">AcrR family transcriptional regulator</fullName>
    </submittedName>
</protein>
<feature type="compositionally biased region" description="Gly residues" evidence="5">
    <location>
        <begin position="193"/>
        <end position="220"/>
    </location>
</feature>
<dbReference type="SUPFAM" id="SSF46689">
    <property type="entry name" value="Homeodomain-like"/>
    <property type="match status" value="1"/>
</dbReference>
<gene>
    <name evidence="7" type="ORF">FHR33_004000</name>
</gene>
<evidence type="ECO:0000256" key="4">
    <source>
        <dbReference type="PROSITE-ProRule" id="PRU00335"/>
    </source>
</evidence>
<dbReference type="GO" id="GO:0000976">
    <property type="term" value="F:transcription cis-regulatory region binding"/>
    <property type="evidence" value="ECO:0007669"/>
    <property type="project" value="TreeGrafter"/>
</dbReference>
<dbReference type="AlphaFoldDB" id="A0A7W5VAW9"/>
<dbReference type="InterPro" id="IPR050109">
    <property type="entry name" value="HTH-type_TetR-like_transc_reg"/>
</dbReference>
<dbReference type="Pfam" id="PF00440">
    <property type="entry name" value="TetR_N"/>
    <property type="match status" value="1"/>
</dbReference>
<name>A0A7W5VAW9_9ACTN</name>
<keyword evidence="8" id="KW-1185">Reference proteome</keyword>
<feature type="region of interest" description="Disordered" evidence="5">
    <location>
        <begin position="182"/>
        <end position="220"/>
    </location>
</feature>
<dbReference type="PRINTS" id="PR00455">
    <property type="entry name" value="HTHTETR"/>
</dbReference>
<dbReference type="Proteomes" id="UP000579945">
    <property type="component" value="Unassembled WGS sequence"/>
</dbReference>
<dbReference type="Pfam" id="PF16859">
    <property type="entry name" value="TetR_C_11"/>
    <property type="match status" value="1"/>
</dbReference>
<evidence type="ECO:0000256" key="2">
    <source>
        <dbReference type="ARBA" id="ARBA00023125"/>
    </source>
</evidence>
<comment type="caution">
    <text evidence="7">The sequence shown here is derived from an EMBL/GenBank/DDBJ whole genome shotgun (WGS) entry which is preliminary data.</text>
</comment>
<dbReference type="SUPFAM" id="SSF48498">
    <property type="entry name" value="Tetracyclin repressor-like, C-terminal domain"/>
    <property type="match status" value="1"/>
</dbReference>
<dbReference type="Gene3D" id="1.10.10.60">
    <property type="entry name" value="Homeodomain-like"/>
    <property type="match status" value="1"/>
</dbReference>
<dbReference type="GeneID" id="95390395"/>
<dbReference type="InterPro" id="IPR036271">
    <property type="entry name" value="Tet_transcr_reg_TetR-rel_C_sf"/>
</dbReference>
<dbReference type="Gene3D" id="1.10.357.10">
    <property type="entry name" value="Tetracycline Repressor, domain 2"/>
    <property type="match status" value="1"/>
</dbReference>
<sequence>MAPRKQQEIFDATLALLARRGYESLTIEGVAELSGVNKTTIYRWWPSKPALLAAALMEADALAFDPPDTGTLRGDLEALVEGVIALLTSPPSSDIAVAALGAAVHHPELNIGAFFADRFAREQEIFERARSRGEPAATADPLMVLDLLAGAVWVRAIFRGLPVEAGFARRAVSAVLDGVAGEEGADSEEGAGEEGAGGGEGAGGEARMGSEEGVGSGGEG</sequence>
<feature type="domain" description="HTH tetR-type" evidence="6">
    <location>
        <begin position="3"/>
        <end position="63"/>
    </location>
</feature>
<dbReference type="InterPro" id="IPR009057">
    <property type="entry name" value="Homeodomain-like_sf"/>
</dbReference>
<dbReference type="EMBL" id="JACIBV010000001">
    <property type="protein sequence ID" value="MBB3728140.1"/>
    <property type="molecule type" value="Genomic_DNA"/>
</dbReference>
<dbReference type="InterPro" id="IPR011075">
    <property type="entry name" value="TetR_C"/>
</dbReference>
<dbReference type="InterPro" id="IPR001647">
    <property type="entry name" value="HTH_TetR"/>
</dbReference>
<evidence type="ECO:0000256" key="3">
    <source>
        <dbReference type="ARBA" id="ARBA00023163"/>
    </source>
</evidence>
<dbReference type="PROSITE" id="PS50977">
    <property type="entry name" value="HTH_TETR_2"/>
    <property type="match status" value="1"/>
</dbReference>
<feature type="compositionally biased region" description="Acidic residues" evidence="5">
    <location>
        <begin position="183"/>
        <end position="192"/>
    </location>
</feature>
<accession>A0A7W5VAW9</accession>
<evidence type="ECO:0000256" key="5">
    <source>
        <dbReference type="SAM" id="MobiDB-lite"/>
    </source>
</evidence>
<dbReference type="PANTHER" id="PTHR30055">
    <property type="entry name" value="HTH-TYPE TRANSCRIPTIONAL REGULATOR RUTR"/>
    <property type="match status" value="1"/>
</dbReference>
<feature type="DNA-binding region" description="H-T-H motif" evidence="4">
    <location>
        <begin position="26"/>
        <end position="45"/>
    </location>
</feature>
<keyword evidence="2 4" id="KW-0238">DNA-binding</keyword>